<gene>
    <name evidence="1" type="ORF">JEQ12_008661</name>
</gene>
<dbReference type="Proteomes" id="UP000664991">
    <property type="component" value="Unassembled WGS sequence"/>
</dbReference>
<protein>
    <submittedName>
        <fullName evidence="1">Uncharacterized protein</fullName>
    </submittedName>
</protein>
<evidence type="ECO:0000313" key="2">
    <source>
        <dbReference type="Proteomes" id="UP000664991"/>
    </source>
</evidence>
<reference evidence="1 2" key="1">
    <citation type="submission" date="2020-12" db="EMBL/GenBank/DDBJ databases">
        <title>De novo assembly of Tibetan sheep genome.</title>
        <authorList>
            <person name="Li X."/>
        </authorList>
    </citation>
    <scope>NUCLEOTIDE SEQUENCE [LARGE SCALE GENOMIC DNA]</scope>
    <source>
        <tissue evidence="1">Heart</tissue>
    </source>
</reference>
<sequence length="79" mass="8743">MHEQQKKLPGQLLKDDSIGEVLCVRSPMRHRGQSPTPGGHRWRWSHSAFGRRAPAPDSAAHDLGDLGQTFQFVGNSIQA</sequence>
<organism evidence="1 2">
    <name type="scientific">Ovis aries</name>
    <name type="common">Sheep</name>
    <dbReference type="NCBI Taxonomy" id="9940"/>
    <lineage>
        <taxon>Eukaryota</taxon>
        <taxon>Metazoa</taxon>
        <taxon>Chordata</taxon>
        <taxon>Craniata</taxon>
        <taxon>Vertebrata</taxon>
        <taxon>Euteleostomi</taxon>
        <taxon>Mammalia</taxon>
        <taxon>Eutheria</taxon>
        <taxon>Laurasiatheria</taxon>
        <taxon>Artiodactyla</taxon>
        <taxon>Ruminantia</taxon>
        <taxon>Pecora</taxon>
        <taxon>Bovidae</taxon>
        <taxon>Caprinae</taxon>
        <taxon>Ovis</taxon>
    </lineage>
</organism>
<name>A0A836AC31_SHEEP</name>
<accession>A0A836AC31</accession>
<dbReference type="AlphaFoldDB" id="A0A836AC31"/>
<comment type="caution">
    <text evidence="1">The sequence shown here is derived from an EMBL/GenBank/DDBJ whole genome shotgun (WGS) entry which is preliminary data.</text>
</comment>
<proteinExistence type="predicted"/>
<evidence type="ECO:0000313" key="1">
    <source>
        <dbReference type="EMBL" id="KAG5212875.1"/>
    </source>
</evidence>
<dbReference type="EMBL" id="JAEMGP010000002">
    <property type="protein sequence ID" value="KAG5212875.1"/>
    <property type="molecule type" value="Genomic_DNA"/>
</dbReference>